<feature type="transmembrane region" description="Helical" evidence="16">
    <location>
        <begin position="119"/>
        <end position="136"/>
    </location>
</feature>
<keyword evidence="6" id="KW-0967">Endosome</keyword>
<evidence type="ECO:0000256" key="13">
    <source>
        <dbReference type="ARBA" id="ARBA00023228"/>
    </source>
</evidence>
<feature type="domain" description="Amino acid transporter transmembrane" evidence="17">
    <location>
        <begin position="1"/>
        <end position="364"/>
    </location>
</feature>
<evidence type="ECO:0000256" key="16">
    <source>
        <dbReference type="SAM" id="Phobius"/>
    </source>
</evidence>
<evidence type="ECO:0000256" key="14">
    <source>
        <dbReference type="ARBA" id="ARBA00038442"/>
    </source>
</evidence>
<keyword evidence="19" id="KW-1185">Reference proteome</keyword>
<evidence type="ECO:0000313" key="18">
    <source>
        <dbReference type="EMBL" id="KRX08572.1"/>
    </source>
</evidence>
<evidence type="ECO:0000256" key="6">
    <source>
        <dbReference type="ARBA" id="ARBA00022753"/>
    </source>
</evidence>
<feature type="compositionally biased region" description="Basic and acidic residues" evidence="15">
    <location>
        <begin position="1617"/>
        <end position="1633"/>
    </location>
</feature>
<dbReference type="InterPro" id="IPR013783">
    <property type="entry name" value="Ig-like_fold"/>
</dbReference>
<dbReference type="PANTHER" id="PTHR22950:SF244">
    <property type="entry name" value="NEUTRAL AMINO ACID TRANSPORTER 9"/>
    <property type="match status" value="1"/>
</dbReference>
<dbReference type="OrthoDB" id="302047at2759"/>
<evidence type="ECO:0000256" key="2">
    <source>
        <dbReference type="ARBA" id="ARBA00004155"/>
    </source>
</evidence>
<keyword evidence="8 16" id="KW-1133">Transmembrane helix</keyword>
<dbReference type="EMBL" id="LDAU01000062">
    <property type="protein sequence ID" value="KRX08572.1"/>
    <property type="molecule type" value="Genomic_DNA"/>
</dbReference>
<name>A0A0V0R247_PSEPJ</name>
<feature type="transmembrane region" description="Helical" evidence="16">
    <location>
        <begin position="185"/>
        <end position="203"/>
    </location>
</feature>
<keyword evidence="3" id="KW-0813">Transport</keyword>
<organism evidence="18 19">
    <name type="scientific">Pseudocohnilembus persalinus</name>
    <name type="common">Ciliate</name>
    <dbReference type="NCBI Taxonomy" id="266149"/>
    <lineage>
        <taxon>Eukaryota</taxon>
        <taxon>Sar</taxon>
        <taxon>Alveolata</taxon>
        <taxon>Ciliophora</taxon>
        <taxon>Intramacronucleata</taxon>
        <taxon>Oligohymenophorea</taxon>
        <taxon>Scuticociliatia</taxon>
        <taxon>Philasterida</taxon>
        <taxon>Pseudocohnilembidae</taxon>
        <taxon>Pseudocohnilembus</taxon>
    </lineage>
</organism>
<evidence type="ECO:0000256" key="4">
    <source>
        <dbReference type="ARBA" id="ARBA00022692"/>
    </source>
</evidence>
<feature type="transmembrane region" description="Helical" evidence="16">
    <location>
        <begin position="438"/>
        <end position="457"/>
    </location>
</feature>
<reference evidence="18 19" key="1">
    <citation type="journal article" date="2015" name="Sci. Rep.">
        <title>Genome of the facultative scuticociliatosis pathogen Pseudocohnilembus persalinus provides insight into its virulence through horizontal gene transfer.</title>
        <authorList>
            <person name="Xiong J."/>
            <person name="Wang G."/>
            <person name="Cheng J."/>
            <person name="Tian M."/>
            <person name="Pan X."/>
            <person name="Warren A."/>
            <person name="Jiang C."/>
            <person name="Yuan D."/>
            <person name="Miao W."/>
        </authorList>
    </citation>
    <scope>NUCLEOTIDE SEQUENCE [LARGE SCALE GENOMIC DNA]</scope>
    <source>
        <strain evidence="18">36N120E</strain>
    </source>
</reference>
<evidence type="ECO:0000256" key="10">
    <source>
        <dbReference type="ARBA" id="ARBA00023136"/>
    </source>
</evidence>
<feature type="transmembrane region" description="Helical" evidence="16">
    <location>
        <begin position="334"/>
        <end position="353"/>
    </location>
</feature>
<dbReference type="InterPro" id="IPR015919">
    <property type="entry name" value="Cadherin-like_sf"/>
</dbReference>
<feature type="transmembrane region" description="Helical" evidence="16">
    <location>
        <begin position="148"/>
        <end position="165"/>
    </location>
</feature>
<keyword evidence="12" id="KW-0325">Glycoprotein</keyword>
<dbReference type="PANTHER" id="PTHR22950">
    <property type="entry name" value="AMINO ACID TRANSPORTER"/>
    <property type="match status" value="1"/>
</dbReference>
<dbReference type="SUPFAM" id="SSF49313">
    <property type="entry name" value="Cadherin-like"/>
    <property type="match status" value="2"/>
</dbReference>
<proteinExistence type="inferred from homology"/>
<keyword evidence="13" id="KW-0458">Lysosome</keyword>
<keyword evidence="9" id="KW-0915">Sodium</keyword>
<gene>
    <name evidence="18" type="ORF">PPERSA_10376</name>
</gene>
<dbReference type="GO" id="GO:0015179">
    <property type="term" value="F:L-amino acid transmembrane transporter activity"/>
    <property type="evidence" value="ECO:0007669"/>
    <property type="project" value="TreeGrafter"/>
</dbReference>
<keyword evidence="5" id="KW-0479">Metal-binding</keyword>
<protein>
    <submittedName>
        <fullName evidence="18">Cadherin-like protein</fullName>
    </submittedName>
</protein>
<dbReference type="GO" id="GO:0031902">
    <property type="term" value="C:late endosome membrane"/>
    <property type="evidence" value="ECO:0007669"/>
    <property type="project" value="UniProtKB-SubCell"/>
</dbReference>
<comment type="subcellular location">
    <subcellularLocation>
        <location evidence="1">Late endosome membrane</location>
        <topology evidence="1">Multi-pass membrane protein</topology>
    </subcellularLocation>
    <subcellularLocation>
        <location evidence="2">Lysosome membrane</location>
        <topology evidence="2">Multi-pass membrane protein</topology>
    </subcellularLocation>
</comment>
<feature type="transmembrane region" description="Helical" evidence="16">
    <location>
        <begin position="1474"/>
        <end position="1501"/>
    </location>
</feature>
<dbReference type="InParanoid" id="A0A0V0R247"/>
<comment type="similarity">
    <text evidence="14">Belongs to the amino acid/polyamine transporter 2 family. SLC38A9 subfamily.</text>
</comment>
<sequence>MVGTIVLVIPVNFGSSGIILSVILMLLMGCMSMQTSVWIIQPQKDDEDEIGLMVKRVLGKKWYKLCASTAAILIFCVGMVYFVLMNSTFWQILSFFFYKAGIEDQVGDPSQIVFNKFSIQWQAVIMICMFFPLFFIKEVSMIVKISGIGHVSIYLYIGYIFYLFVSNLIEGNISKYSDDIRLFNFEMTNIATILGNFSLAFQVQNALPSMISSNKNKKNNQRDVIISFILVMFVYGSIGCFGSLGLVGIQPYKENPAYIYDYFSPADIAPFLIALFFFLHLASVYPLFIFMSKNSMFPIFYKKEKPSKKAHFIYNIIFALICLAIQLLNIDINLLIGVVGSCFGFLFVFLYPVSIRYKQLLDNLDQKSKENETNAQSIKDYNSSIINQIQMGKKNDITTISKQKKYDIENGQDITTTLLRNSKQFLEKINPIKMFLNINYMGILMIVGFALMVLQLYQLFESFEDYDGFLVDGEEFDGELESLEHLFDEDSIEFQEEFQMFRRGLGAKCPKNVKVPTWSKKQPDLQEQFDKVHPNPQANTKMKFTFHEETFKQNSPKYYQKGKKRYVYPSMYYYATIQLEEGDESDYIYSKLPKEWADFNSKSGFFQFDVGSDLVQNVYKIQVYAVDGRYSECVSKGYSFFLDLGNDKPHFDGSFVALQVLFEGQNAKTAVDVWLQPHFINGATKSQSYVIMNGTAPFEDYYKKTFYVWVYGYDGLEYGEEEEELVYMWDFSNNSPFIDATKKSLQVQFNEQNPNPQVGQRLRFDITENPFFDPDTDNDLEYLVYYWDGSYDYSSGEMDFGTGSWRVLDSSQWIYFSQSGLYFEGTAPESLMDTNYTIRMNLTDQFVVSDGMYFYIDLSNYKPEINSVVKDLQFQFDSQFPKPYLFIEIQMIFVIVKSPFQDFDLDDTLNFEIFYKENESDPWTTLSGIWISPSSDQQMLIGTPSIDKLDTKWYIGYQVNDNYKTSELQSFVIDFTDNQPIINPLMTMTVQEQFDAQNPNPQVGKSIELSFLSAPFIDADNDYLTYEILYQVKNSLSDADNWADLVDEWIYFTPKSLTFKGTAGVDLMDKFVLIKFRCTDGLKTSEYLEFYINLANESPYIDPSVPSLQEQFDAQVSRIGIGSVIEFEIKQFPIVDADNDEISYQVEYLDEIGNWQNLEDQWLSFTQKNRKFKGVPPVEFMDSVYNLRLIGSDGYKFSEAVFLALNLTDISPVQAENAKSLEEQINSLVKTGIATMKVGKSFLFQFDGGTFQDSDSSELNYQAYYTKKVLKNDYGRNDGQGRRNRRNLIQEGDFPVGYFEQNVVDSQFVKLTTSLDSEVWMKFNPKTRTFYGTPSVKDLGIQSVMVVIDDAYKEITQNFTLDITNEAPYLNLPLSNQLQAMPVINTDFQFVFQQKTFLDPDEDNLSYSVIMADGSELIEELKFDEENRRVFGNLGDLRDNTFITKSPITIKIIATDPAGMTAEDTLILEVKPSIIFILQLIIEVFGGLFSVLSFIALLPFLHEILCRRRYEYLRRMDVKIDNQQKQIFYMQIPLIRQELKFGCKIMDKIAWQKLTAGQKIKKSWEHKEWIYNYFDKENGNLKTEAFNETVNQVLEQFKKKEQKRLIKDQKTKEKTLKKIEEKEKKTKKNGRDKNSKKRTSVYIENTLKKTKQQIDKKQQIIQNLTEMEMINQFQEYQQQGQKLNTMVTVFQGLFHKQMIEKNEFLKYLFGFIKEKNCQYSYSIDSKDEKKKQVKKINASKKDWIHKGNQRFKGKQVSPFDWL</sequence>
<feature type="transmembrane region" description="Helical" evidence="16">
    <location>
        <begin position="268"/>
        <end position="291"/>
    </location>
</feature>
<dbReference type="GO" id="GO:0005509">
    <property type="term" value="F:calcium ion binding"/>
    <property type="evidence" value="ECO:0007669"/>
    <property type="project" value="InterPro"/>
</dbReference>
<comment type="caution">
    <text evidence="18">The sequence shown here is derived from an EMBL/GenBank/DDBJ whole genome shotgun (WGS) entry which is preliminary data.</text>
</comment>
<feature type="transmembrane region" description="Helical" evidence="16">
    <location>
        <begin position="62"/>
        <end position="84"/>
    </location>
</feature>
<evidence type="ECO:0000259" key="17">
    <source>
        <dbReference type="Pfam" id="PF01490"/>
    </source>
</evidence>
<keyword evidence="7" id="KW-0029">Amino-acid transport</keyword>
<evidence type="ECO:0000313" key="19">
    <source>
        <dbReference type="Proteomes" id="UP000054937"/>
    </source>
</evidence>
<evidence type="ECO:0000256" key="7">
    <source>
        <dbReference type="ARBA" id="ARBA00022970"/>
    </source>
</evidence>
<dbReference type="Gene3D" id="2.60.40.10">
    <property type="entry name" value="Immunoglobulins"/>
    <property type="match status" value="2"/>
</dbReference>
<feature type="transmembrane region" description="Helical" evidence="16">
    <location>
        <begin position="6"/>
        <end position="27"/>
    </location>
</feature>
<evidence type="ECO:0000256" key="5">
    <source>
        <dbReference type="ARBA" id="ARBA00022723"/>
    </source>
</evidence>
<feature type="transmembrane region" description="Helical" evidence="16">
    <location>
        <begin position="312"/>
        <end position="328"/>
    </location>
</feature>
<feature type="region of interest" description="Disordered" evidence="15">
    <location>
        <begin position="1617"/>
        <end position="1638"/>
    </location>
</feature>
<keyword evidence="4 16" id="KW-0812">Transmembrane</keyword>
<dbReference type="Pfam" id="PF01490">
    <property type="entry name" value="Aa_trans"/>
    <property type="match status" value="1"/>
</dbReference>
<evidence type="ECO:0000256" key="1">
    <source>
        <dbReference type="ARBA" id="ARBA00004107"/>
    </source>
</evidence>
<evidence type="ECO:0000256" key="11">
    <source>
        <dbReference type="ARBA" id="ARBA00023157"/>
    </source>
</evidence>
<evidence type="ECO:0000256" key="9">
    <source>
        <dbReference type="ARBA" id="ARBA00023053"/>
    </source>
</evidence>
<dbReference type="GO" id="GO:0005765">
    <property type="term" value="C:lysosomal membrane"/>
    <property type="evidence" value="ECO:0007669"/>
    <property type="project" value="UniProtKB-SubCell"/>
</dbReference>
<evidence type="ECO:0000256" key="15">
    <source>
        <dbReference type="SAM" id="MobiDB-lite"/>
    </source>
</evidence>
<evidence type="ECO:0000256" key="8">
    <source>
        <dbReference type="ARBA" id="ARBA00022989"/>
    </source>
</evidence>
<keyword evidence="11" id="KW-1015">Disulfide bond</keyword>
<feature type="transmembrane region" description="Helical" evidence="16">
    <location>
        <begin position="224"/>
        <end position="248"/>
    </location>
</feature>
<evidence type="ECO:0000256" key="12">
    <source>
        <dbReference type="ARBA" id="ARBA00023180"/>
    </source>
</evidence>
<evidence type="ECO:0000256" key="3">
    <source>
        <dbReference type="ARBA" id="ARBA00022448"/>
    </source>
</evidence>
<dbReference type="Proteomes" id="UP000054937">
    <property type="component" value="Unassembled WGS sequence"/>
</dbReference>
<keyword evidence="10 16" id="KW-0472">Membrane</keyword>
<dbReference type="InterPro" id="IPR013057">
    <property type="entry name" value="AA_transpt_TM"/>
</dbReference>
<accession>A0A0V0R247</accession>